<keyword evidence="1" id="KW-1133">Transmembrane helix</keyword>
<proteinExistence type="predicted"/>
<keyword evidence="1" id="KW-0472">Membrane</keyword>
<sequence length="68" mass="8003">MECRTSTWYDCIHACKTITFFNLNVLHLTLHLKFHYIMLSCCGLYNMLSHISCMYVKPPHMDRLMSGS</sequence>
<dbReference type="EMBL" id="GBXM01012046">
    <property type="protein sequence ID" value="JAH96531.1"/>
    <property type="molecule type" value="Transcribed_RNA"/>
</dbReference>
<name>A0A0E9X236_ANGAN</name>
<accession>A0A0E9X236</accession>
<dbReference type="AlphaFoldDB" id="A0A0E9X236"/>
<evidence type="ECO:0000313" key="2">
    <source>
        <dbReference type="EMBL" id="JAH96531.1"/>
    </source>
</evidence>
<protein>
    <submittedName>
        <fullName evidence="2">Uncharacterized protein</fullName>
    </submittedName>
</protein>
<organism evidence="2">
    <name type="scientific">Anguilla anguilla</name>
    <name type="common">European freshwater eel</name>
    <name type="synonym">Muraena anguilla</name>
    <dbReference type="NCBI Taxonomy" id="7936"/>
    <lineage>
        <taxon>Eukaryota</taxon>
        <taxon>Metazoa</taxon>
        <taxon>Chordata</taxon>
        <taxon>Craniata</taxon>
        <taxon>Vertebrata</taxon>
        <taxon>Euteleostomi</taxon>
        <taxon>Actinopterygii</taxon>
        <taxon>Neopterygii</taxon>
        <taxon>Teleostei</taxon>
        <taxon>Anguilliformes</taxon>
        <taxon>Anguillidae</taxon>
        <taxon>Anguilla</taxon>
    </lineage>
</organism>
<reference evidence="2" key="2">
    <citation type="journal article" date="2015" name="Fish Shellfish Immunol.">
        <title>Early steps in the European eel (Anguilla anguilla)-Vibrio vulnificus interaction in the gills: Role of the RtxA13 toxin.</title>
        <authorList>
            <person name="Callol A."/>
            <person name="Pajuelo D."/>
            <person name="Ebbesson L."/>
            <person name="Teles M."/>
            <person name="MacKenzie S."/>
            <person name="Amaro C."/>
        </authorList>
    </citation>
    <scope>NUCLEOTIDE SEQUENCE</scope>
</reference>
<reference evidence="2" key="1">
    <citation type="submission" date="2014-11" db="EMBL/GenBank/DDBJ databases">
        <authorList>
            <person name="Amaro Gonzalez C."/>
        </authorList>
    </citation>
    <scope>NUCLEOTIDE SEQUENCE</scope>
</reference>
<feature type="transmembrane region" description="Helical" evidence="1">
    <location>
        <begin position="34"/>
        <end position="56"/>
    </location>
</feature>
<keyword evidence="1" id="KW-0812">Transmembrane</keyword>
<evidence type="ECO:0000256" key="1">
    <source>
        <dbReference type="SAM" id="Phobius"/>
    </source>
</evidence>